<gene>
    <name evidence="1" type="ORF">KDI_37910</name>
</gene>
<keyword evidence="2" id="KW-1185">Reference proteome</keyword>
<sequence length="437" mass="49179">MSIWIIEPHDPLLFRDGRPFGASPGAIARSLPFPFPSTIAGGLRSQMGLDDQGRFRFTEKEELEHLKKVGVRGPILVQLPQKAQEKARWLVPAPLDALPFEIKKGEAEEKQPTRFTIEQLVPLTPLAEVMTDLDTGEQTQQSLWLVGLPNHRSEKPSTNTPAYWYWERFLAWLENPKTDCWKTITAPALGIKGPATEERVHVAMDHQTHTGRDGFLFATSSLEFTANEKTEQQEEEQQPPSLAQARQLGLAVIVDEKKDINDEALLQPQYGLGCLGSERRLVNWSPSQENIPCCPDTIKQSIIANSACRLVLLTPAYFAQGYLPQWILNRPQAIKPQLKAMVNKRPQVVSGWDIVKKERKQSHRLAPAGTILFLELQGDEPAIEEWIDEIWLHCISDDDNGPTPDQYRLDGFGLAALGTWIDKTLPLRIDSDPKGKQ</sequence>
<evidence type="ECO:0000313" key="2">
    <source>
        <dbReference type="Proteomes" id="UP000322530"/>
    </source>
</evidence>
<name>A0A5A5TFU4_9CHLR</name>
<dbReference type="Gene3D" id="2.60.40.4350">
    <property type="match status" value="1"/>
</dbReference>
<reference evidence="1 2" key="1">
    <citation type="submission" date="2019-01" db="EMBL/GenBank/DDBJ databases">
        <title>Draft genome sequence of Dictyobacter sp. Uno17.</title>
        <authorList>
            <person name="Wang C.M."/>
            <person name="Zheng Y."/>
            <person name="Sakai Y."/>
            <person name="Abe K."/>
            <person name="Yokota A."/>
            <person name="Yabe S."/>
        </authorList>
    </citation>
    <scope>NUCLEOTIDE SEQUENCE [LARGE SCALE GENOMIC DNA]</scope>
    <source>
        <strain evidence="1 2">Uno17</strain>
    </source>
</reference>
<protein>
    <submittedName>
        <fullName evidence="1">CRISPR-associated protein Cmr3</fullName>
    </submittedName>
</protein>
<comment type="caution">
    <text evidence="1">The sequence shown here is derived from an EMBL/GenBank/DDBJ whole genome shotgun (WGS) entry which is preliminary data.</text>
</comment>
<dbReference type="Pfam" id="PF09700">
    <property type="entry name" value="Cas_Cmr3"/>
    <property type="match status" value="1"/>
</dbReference>
<accession>A0A5A5TFU4</accession>
<proteinExistence type="predicted"/>
<dbReference type="OrthoDB" id="6162707at2"/>
<dbReference type="EMBL" id="BIXY01000063">
    <property type="protein sequence ID" value="GCF10227.1"/>
    <property type="molecule type" value="Genomic_DNA"/>
</dbReference>
<dbReference type="RefSeq" id="WP_149403120.1">
    <property type="nucleotide sequence ID" value="NZ_BIXY01000063.1"/>
</dbReference>
<evidence type="ECO:0000313" key="1">
    <source>
        <dbReference type="EMBL" id="GCF10227.1"/>
    </source>
</evidence>
<dbReference type="Gene3D" id="3.30.70.2940">
    <property type="match status" value="1"/>
</dbReference>
<dbReference type="CDD" id="cd09748">
    <property type="entry name" value="Cmr3_III-B"/>
    <property type="match status" value="1"/>
</dbReference>
<dbReference type="InterPro" id="IPR019117">
    <property type="entry name" value="CRISPR-assoc_protein_Cmr3"/>
</dbReference>
<organism evidence="1 2">
    <name type="scientific">Dictyobacter arantiisoli</name>
    <dbReference type="NCBI Taxonomy" id="2014874"/>
    <lineage>
        <taxon>Bacteria</taxon>
        <taxon>Bacillati</taxon>
        <taxon>Chloroflexota</taxon>
        <taxon>Ktedonobacteria</taxon>
        <taxon>Ktedonobacterales</taxon>
        <taxon>Dictyobacteraceae</taxon>
        <taxon>Dictyobacter</taxon>
    </lineage>
</organism>
<dbReference type="AlphaFoldDB" id="A0A5A5TFU4"/>
<dbReference type="Proteomes" id="UP000322530">
    <property type="component" value="Unassembled WGS sequence"/>
</dbReference>